<keyword evidence="1" id="KW-0677">Repeat</keyword>
<sequence>MTTMQHTPEIDAFIARIEALPSGPGVSLDAALQPSLDEESELRKLFATDKGNARLTSPYVGLVDLFAAPASLRTTRARVVQGSEDLSAKYVMPLSNENRRAEGALSTVIDLDEFKRNWSIFTEGSLSQLFDWNNVVAAGGSVLACLAPLDEEDKVSKRAIRKVYHSRAYPTSDVDLFLWGLTPEQAEVKIKTIYEAVRDSVPWDVTCIRTKHTVSIHSQYPYRSVQIVLRLYQSPAEILAGFDIDAPCCAYDGERVWANPRAIVAAMRQCNTVDITRRSPSYEVRLAKYSRRNFEVYVPTLEREKVDPTIYERSIARMEGLARLLVLEKLADDNLRNAFLEGRRQLRGRQTALSRYTRNRRKYKGDLKAETGFGVEMNDYDVASLHIPYGPGWDARRIDKLVYQTDLGMNSTFNPKNKGRRLHRHPAFFGTIQECLEDCCENCPSPIDEDERKLQAEEDEQYVRGRIQFIQEDPGRQSMTGSFKPIDEGEWSEQVYIKPAQELFAAIASHDRTTVQRLISEGIDVNDRDHVGRTTLQVAIISKATDIAGDLIDAGARITARLADGRAPLHLAAQYDQAVIVTKLLERSKLNAEELEKKTGGVVKDEDGTKEAIDRPSSEDDWSSHDDEDVVMSDQDEDSDNDSEDDSESDTPARKEDKSNKEGAATEAEDVLEEDDQPDIIAIDEADWDFGLTPLGFAVLFATLPTLNVLIAAGADVKALMKSNNGPALHPLTLTIVRENQDEACKVAERLLEAGATSSTANENMRTILHAAVCAGRTQLVETLLKHDPHSASVVNFPALVRQNVVFPVVTAINKRHYGVLAILLANDAKLEFEEEDITKAQQAAPAQVSRQLTMYSDLSGEAMNYVNLAYQPLEVALKHSDELSKLLVALGAPVDVGLLQSLSRYSSDRERQTVSDWVKGAWESLDKELSKQQEPVVVDAQMADPESRAEPVVKTGWKVFHEEYRANLSRKQPSATNGDFTSVMDQRNHRIYRQSIEYLEDTRDFLAELRDMLLEKNAKSWKELHPKVESNTIRTFQVPKYSKASLTNTMKRDARYVNLGGASYEQQNVAQHLVGAYDELFEACYSGNHDTINRLCLPKNDNETLANLKSIPLNISVRLVDAGHARYDATGYTPLFAAIAARRWSTAKLILAIATAQYHPANEKDKIKFDNDIEMDSDSDEEYDSDESDITVEQEEIKFIDIATRSSAIQSEVHPRTMLKDVPVYWRSKTGDSGQVQAHLLAMAVLEHDLDAFVHIADLYKTLPQPLDIGEDVFTTILNQDQPEIMNEYIRRTGAGINVAHVKKDSGDAEIPVITNDANKIYLGLNVHGEKRMDLAKKNDPDAVNTNNQQEDIPIVWQAARNKSAEIVKYLASNRPLEAYKFYSMSSSSSKALWLRQVLSSKNGTTSADLEKKISEWLGWGINSLGESPLAAGILSHDLNMIKLLAKLRPELFKESLQTKFKFIGVNALFFAIRIQSQTPIVEYLLSRNLSPAERDTNKRWNIYHHICDLNNGRLLKYFLEKLPRDVNEELLLQQSKPRLNTPLHVAVKNGNKTLVQILLDYSKPTVLKRDVDGKTPFHCAVKQNLSEIAQQLLAVSPPEVLFMEDAVGNTPVEVVTLAQFTEQFNKYKNNVDNVWGYSPEMLRPCSLDTNYGHPPIFPGPKEGALSVMKEVVQRLAKDEVVREKIKADVILEWIAKTEVKARKFKERSEKWKKQEEEENAKMYTNQKINNAAEYLRDTGDLGKTYKVVRDAVAALPETAMRRHLIHVLDVQASVNATLNKVASKQNGDEDEEDDDDNYRYENWRRRRLAKYGVEGELGPGEDEEKKARKSSIVLQCFSMGRGGDQL</sequence>
<dbReference type="SUPFAM" id="SSF48403">
    <property type="entry name" value="Ankyrin repeat"/>
    <property type="match status" value="2"/>
</dbReference>
<feature type="region of interest" description="Disordered" evidence="5">
    <location>
        <begin position="601"/>
        <end position="677"/>
    </location>
</feature>
<feature type="repeat" description="ANK" evidence="3">
    <location>
        <begin position="1540"/>
        <end position="1562"/>
    </location>
</feature>
<keyword evidence="4" id="KW-0175">Coiled coil</keyword>
<dbReference type="Gene3D" id="1.25.40.20">
    <property type="entry name" value="Ankyrin repeat-containing domain"/>
    <property type="match status" value="3"/>
</dbReference>
<feature type="repeat" description="ANK" evidence="3">
    <location>
        <begin position="690"/>
        <end position="722"/>
    </location>
</feature>
<dbReference type="PANTHER" id="PTHR24198:SF165">
    <property type="entry name" value="ANKYRIN REPEAT-CONTAINING PROTEIN-RELATED"/>
    <property type="match status" value="1"/>
</dbReference>
<proteinExistence type="predicted"/>
<evidence type="ECO:0000256" key="3">
    <source>
        <dbReference type="PROSITE-ProRule" id="PRU00023"/>
    </source>
</evidence>
<feature type="compositionally biased region" description="Acidic residues" evidence="5">
    <location>
        <begin position="667"/>
        <end position="677"/>
    </location>
</feature>
<feature type="repeat" description="ANK" evidence="3">
    <location>
        <begin position="564"/>
        <end position="588"/>
    </location>
</feature>
<evidence type="ECO:0000256" key="2">
    <source>
        <dbReference type="ARBA" id="ARBA00023043"/>
    </source>
</evidence>
<name>A0A8H4VN08_9AGAR</name>
<dbReference type="EMBL" id="JAACJL010000032">
    <property type="protein sequence ID" value="KAF4615928.1"/>
    <property type="molecule type" value="Genomic_DNA"/>
</dbReference>
<evidence type="ECO:0000313" key="6">
    <source>
        <dbReference type="EMBL" id="KAF4615928.1"/>
    </source>
</evidence>
<accession>A0A8H4VN08</accession>
<evidence type="ECO:0000256" key="1">
    <source>
        <dbReference type="ARBA" id="ARBA00022737"/>
    </source>
</evidence>
<dbReference type="PANTHER" id="PTHR24198">
    <property type="entry name" value="ANKYRIN REPEAT AND PROTEIN KINASE DOMAIN-CONTAINING PROTEIN"/>
    <property type="match status" value="1"/>
</dbReference>
<reference evidence="6 7" key="1">
    <citation type="submission" date="2019-12" db="EMBL/GenBank/DDBJ databases">
        <authorList>
            <person name="Floudas D."/>
            <person name="Bentzer J."/>
            <person name="Ahren D."/>
            <person name="Johansson T."/>
            <person name="Persson P."/>
            <person name="Tunlid A."/>
        </authorList>
    </citation>
    <scope>NUCLEOTIDE SEQUENCE [LARGE SCALE GENOMIC DNA]</scope>
    <source>
        <strain evidence="6 7">CBS 102.39</strain>
    </source>
</reference>
<dbReference type="InterPro" id="IPR002110">
    <property type="entry name" value="Ankyrin_rpt"/>
</dbReference>
<dbReference type="PROSITE" id="PS50297">
    <property type="entry name" value="ANK_REP_REGION"/>
    <property type="match status" value="2"/>
</dbReference>
<evidence type="ECO:0008006" key="8">
    <source>
        <dbReference type="Google" id="ProtNLM"/>
    </source>
</evidence>
<dbReference type="Proteomes" id="UP000521872">
    <property type="component" value="Unassembled WGS sequence"/>
</dbReference>
<gene>
    <name evidence="6" type="ORF">D9613_011323</name>
</gene>
<comment type="caution">
    <text evidence="6">The sequence shown here is derived from an EMBL/GenBank/DDBJ whole genome shotgun (WGS) entry which is preliminary data.</text>
</comment>
<feature type="compositionally biased region" description="Acidic residues" evidence="5">
    <location>
        <begin position="626"/>
        <end position="649"/>
    </location>
</feature>
<protein>
    <recommendedName>
        <fullName evidence="8">Ankyrin repeat protein</fullName>
    </recommendedName>
</protein>
<evidence type="ECO:0000256" key="5">
    <source>
        <dbReference type="SAM" id="MobiDB-lite"/>
    </source>
</evidence>
<keyword evidence="2 3" id="KW-0040">ANK repeat</keyword>
<evidence type="ECO:0000313" key="7">
    <source>
        <dbReference type="Proteomes" id="UP000521872"/>
    </source>
</evidence>
<dbReference type="InterPro" id="IPR036770">
    <property type="entry name" value="Ankyrin_rpt-contain_sf"/>
</dbReference>
<organism evidence="6 7">
    <name type="scientific">Agrocybe pediades</name>
    <dbReference type="NCBI Taxonomy" id="84607"/>
    <lineage>
        <taxon>Eukaryota</taxon>
        <taxon>Fungi</taxon>
        <taxon>Dikarya</taxon>
        <taxon>Basidiomycota</taxon>
        <taxon>Agaricomycotina</taxon>
        <taxon>Agaricomycetes</taxon>
        <taxon>Agaricomycetidae</taxon>
        <taxon>Agaricales</taxon>
        <taxon>Agaricineae</taxon>
        <taxon>Strophariaceae</taxon>
        <taxon>Agrocybe</taxon>
    </lineage>
</organism>
<keyword evidence="7" id="KW-1185">Reference proteome</keyword>
<dbReference type="Pfam" id="PF12796">
    <property type="entry name" value="Ank_2"/>
    <property type="match status" value="2"/>
</dbReference>
<feature type="compositionally biased region" description="Basic and acidic residues" evidence="5">
    <location>
        <begin position="651"/>
        <end position="661"/>
    </location>
</feature>
<feature type="region of interest" description="Disordered" evidence="5">
    <location>
        <begin position="1170"/>
        <end position="1189"/>
    </location>
</feature>
<evidence type="ECO:0000256" key="4">
    <source>
        <dbReference type="SAM" id="Coils"/>
    </source>
</evidence>
<dbReference type="SMART" id="SM00248">
    <property type="entry name" value="ANK"/>
    <property type="match status" value="11"/>
</dbReference>
<feature type="coiled-coil region" evidence="4">
    <location>
        <begin position="1696"/>
        <end position="1723"/>
    </location>
</feature>
<feature type="compositionally biased region" description="Basic and acidic residues" evidence="5">
    <location>
        <begin position="601"/>
        <end position="625"/>
    </location>
</feature>
<dbReference type="PROSITE" id="PS50088">
    <property type="entry name" value="ANK_REPEAT"/>
    <property type="match status" value="3"/>
</dbReference>
<feature type="compositionally biased region" description="Acidic residues" evidence="5">
    <location>
        <begin position="1173"/>
        <end position="1189"/>
    </location>
</feature>